<accession>A0ABR9ALN5</accession>
<dbReference type="Proteomes" id="UP000647133">
    <property type="component" value="Unassembled WGS sequence"/>
</dbReference>
<evidence type="ECO:0000313" key="3">
    <source>
        <dbReference type="Proteomes" id="UP000647133"/>
    </source>
</evidence>
<protein>
    <recommendedName>
        <fullName evidence="4">Purine-cytosine permease</fullName>
    </recommendedName>
</protein>
<dbReference type="Gene3D" id="1.10.4160.10">
    <property type="entry name" value="Hydantoin permease"/>
    <property type="match status" value="1"/>
</dbReference>
<feature type="transmembrane region" description="Helical" evidence="1">
    <location>
        <begin position="107"/>
        <end position="131"/>
    </location>
</feature>
<evidence type="ECO:0008006" key="4">
    <source>
        <dbReference type="Google" id="ProtNLM"/>
    </source>
</evidence>
<name>A0ABR9ALN5_9BACT</name>
<feature type="transmembrane region" description="Helical" evidence="1">
    <location>
        <begin position="63"/>
        <end position="86"/>
    </location>
</feature>
<gene>
    <name evidence="2" type="ORF">IFO69_13230</name>
</gene>
<dbReference type="PANTHER" id="PTHR30569">
    <property type="entry name" value="CYTOSINE TRANSPORTER CODB"/>
    <property type="match status" value="1"/>
</dbReference>
<dbReference type="PANTHER" id="PTHR30569:SF0">
    <property type="entry name" value="CYTOSINE PERMEASE"/>
    <property type="match status" value="1"/>
</dbReference>
<sequence>MSQKNNLVKKLEAVNEYEREPIPKGKLKSWKSFVGTYAGEHTAGTEFVLGPLFVAHGASAVDIVTGLLIGNILAVLSWAFFTGKAATKTRLTLYYQLEKIAGSRFTMIYNLVNAVAFCFLAGSMITVAATAVGIPFDMAMPALNDTLPTSLGFVLTVFGVGAITTVIAMFGFNQVVKFANIAAPWMIMIFIAAAVTVLPRLGINSIGDFWPVAKETIWSGVPLEGNTKFTFWHVMFFAWFCNMAMHIGMADMSILRYAKKWTAGFATSTGVFLGHYVAWIASGILYSLFLLESDNSLTFAPGPIAYEAVGIAGAICVIIAGWTTANPTLYRAGLAIQSINPKWKTWKVTLFVGMITTIAACFPALMMKLLDFVALYGLVLMPLGAVVFIDIFLLPKMGLRSNYAEINKSSFNPAVGITWLVTLVFCVGLNFYGDIEIFFLGLPGWFVAVVVYLISSKLVQKNSKSAVTPAPESSSQKTVSIS</sequence>
<comment type="caution">
    <text evidence="2">The sequence shown here is derived from an EMBL/GenBank/DDBJ whole genome shotgun (WGS) entry which is preliminary data.</text>
</comment>
<feature type="transmembrane region" description="Helical" evidence="1">
    <location>
        <begin position="346"/>
        <end position="366"/>
    </location>
</feature>
<evidence type="ECO:0000313" key="2">
    <source>
        <dbReference type="EMBL" id="MBD8489713.1"/>
    </source>
</evidence>
<proteinExistence type="predicted"/>
<feature type="transmembrane region" description="Helical" evidence="1">
    <location>
        <begin position="184"/>
        <end position="203"/>
    </location>
</feature>
<feature type="transmembrane region" description="Helical" evidence="1">
    <location>
        <begin position="229"/>
        <end position="249"/>
    </location>
</feature>
<keyword evidence="3" id="KW-1185">Reference proteome</keyword>
<feature type="transmembrane region" description="Helical" evidence="1">
    <location>
        <begin position="304"/>
        <end position="325"/>
    </location>
</feature>
<keyword evidence="1" id="KW-0812">Transmembrane</keyword>
<reference evidence="2 3" key="1">
    <citation type="submission" date="2020-09" db="EMBL/GenBank/DDBJ databases">
        <title>Echinicola sp. CAU 1574 isolated from sand of Sido Beach.</title>
        <authorList>
            <person name="Kim W."/>
        </authorList>
    </citation>
    <scope>NUCLEOTIDE SEQUENCE [LARGE SCALE GENOMIC DNA]</scope>
    <source>
        <strain evidence="2 3">CAU 1574</strain>
    </source>
</reference>
<feature type="transmembrane region" description="Helical" evidence="1">
    <location>
        <begin position="414"/>
        <end position="431"/>
    </location>
</feature>
<dbReference type="RefSeq" id="WP_192010599.1">
    <property type="nucleotide sequence ID" value="NZ_JACYTQ010000004.1"/>
</dbReference>
<keyword evidence="1" id="KW-1133">Transmembrane helix</keyword>
<feature type="transmembrane region" description="Helical" evidence="1">
    <location>
        <begin position="261"/>
        <end position="284"/>
    </location>
</feature>
<feature type="transmembrane region" description="Helical" evidence="1">
    <location>
        <begin position="372"/>
        <end position="393"/>
    </location>
</feature>
<evidence type="ECO:0000256" key="1">
    <source>
        <dbReference type="SAM" id="Phobius"/>
    </source>
</evidence>
<dbReference type="EMBL" id="JACYTQ010000004">
    <property type="protein sequence ID" value="MBD8489713.1"/>
    <property type="molecule type" value="Genomic_DNA"/>
</dbReference>
<keyword evidence="1" id="KW-0472">Membrane</keyword>
<feature type="transmembrane region" description="Helical" evidence="1">
    <location>
        <begin position="437"/>
        <end position="455"/>
    </location>
</feature>
<organism evidence="2 3">
    <name type="scientific">Echinicola arenosa</name>
    <dbReference type="NCBI Taxonomy" id="2774144"/>
    <lineage>
        <taxon>Bacteria</taxon>
        <taxon>Pseudomonadati</taxon>
        <taxon>Bacteroidota</taxon>
        <taxon>Cytophagia</taxon>
        <taxon>Cytophagales</taxon>
        <taxon>Cyclobacteriaceae</taxon>
        <taxon>Echinicola</taxon>
    </lineage>
</organism>
<dbReference type="InterPro" id="IPR030191">
    <property type="entry name" value="CodB"/>
</dbReference>
<feature type="transmembrane region" description="Helical" evidence="1">
    <location>
        <begin position="151"/>
        <end position="172"/>
    </location>
</feature>